<dbReference type="Proteomes" id="UP000501802">
    <property type="component" value="Chromosome"/>
</dbReference>
<reference evidence="2 3" key="1">
    <citation type="submission" date="2020-03" db="EMBL/GenBank/DDBJ databases">
        <authorList>
            <person name="Kim M.K."/>
        </authorList>
    </citation>
    <scope>NUCLEOTIDE SEQUENCE [LARGE SCALE GENOMIC DNA]</scope>
    <source>
        <strain evidence="2 3">BT328</strain>
    </source>
</reference>
<dbReference type="GO" id="GO:0070573">
    <property type="term" value="F:metallodipeptidase activity"/>
    <property type="evidence" value="ECO:0007669"/>
    <property type="project" value="InterPro"/>
</dbReference>
<dbReference type="InterPro" id="IPR032466">
    <property type="entry name" value="Metal_Hydrolase"/>
</dbReference>
<dbReference type="AlphaFoldDB" id="A0A6G9AU27"/>
<dbReference type="InterPro" id="IPR008257">
    <property type="entry name" value="Pept_M19"/>
</dbReference>
<dbReference type="PROSITE" id="PS51365">
    <property type="entry name" value="RENAL_DIPEPTIDASE_2"/>
    <property type="match status" value="1"/>
</dbReference>
<proteinExistence type="predicted"/>
<dbReference type="PANTHER" id="PTHR10443:SF12">
    <property type="entry name" value="DIPEPTIDASE"/>
    <property type="match status" value="1"/>
</dbReference>
<dbReference type="KEGG" id="spib:G8759_26830"/>
<dbReference type="RefSeq" id="WP_167215345.1">
    <property type="nucleotide sequence ID" value="NZ_CP050063.1"/>
</dbReference>
<dbReference type="EMBL" id="CP050063">
    <property type="protein sequence ID" value="QIP15992.1"/>
    <property type="molecule type" value="Genomic_DNA"/>
</dbReference>
<dbReference type="CDD" id="cd01301">
    <property type="entry name" value="rDP_like"/>
    <property type="match status" value="1"/>
</dbReference>
<dbReference type="Gene3D" id="3.20.20.140">
    <property type="entry name" value="Metal-dependent hydrolases"/>
    <property type="match status" value="1"/>
</dbReference>
<dbReference type="GO" id="GO:0006508">
    <property type="term" value="P:proteolysis"/>
    <property type="evidence" value="ECO:0007669"/>
    <property type="project" value="InterPro"/>
</dbReference>
<feature type="chain" id="PRO_5026320298" evidence="1">
    <location>
        <begin position="24"/>
        <end position="429"/>
    </location>
</feature>
<evidence type="ECO:0000313" key="3">
    <source>
        <dbReference type="Proteomes" id="UP000501802"/>
    </source>
</evidence>
<feature type="signal peptide" evidence="1">
    <location>
        <begin position="1"/>
        <end position="23"/>
    </location>
</feature>
<accession>A0A6G9AU27</accession>
<sequence>MIPSQFFTTGLAWSLALGLTASAQQVPVKSDSLTDAVVRRVHKYALTIDPHLDILADFNTAGNDAGTETKGQFDLPKLERGDLDVATVALFAGTAKKTPENIATARKEVDTKLAALRRFVSQHPDRLEFAYTAADLERIPAKGKHAILLSFLNAFSLGKDLTQLSLLHREGVRVFGLTHAGNNDWADSSRPSVGFDDKPDELGGLSALGRQSVSDLNRLGAIIDVSQLTPAGVLQTIQLSRAPVIASHSAVRGRVDATRNLNNDELKAIAANGGVVSIVAFSAYLHPSAEQLANYKKNVWEPFGLQPGDDAKSKLNAADYQKFQAAYREFSSSGYKYTNLADYLDAVDYAVRLIGIDHVGLASDFNHGGGVTGYAHVGELPNVTRELLKRGYSEEEIRKLWGGNFLRVFREVEATAKELQREHKLAAKQ</sequence>
<dbReference type="PANTHER" id="PTHR10443">
    <property type="entry name" value="MICROSOMAL DIPEPTIDASE"/>
    <property type="match status" value="1"/>
</dbReference>
<dbReference type="Gene3D" id="1.10.287.650">
    <property type="entry name" value="L27 domain"/>
    <property type="match status" value="1"/>
</dbReference>
<protein>
    <submittedName>
        <fullName evidence="2">Membrane dipeptidase</fullName>
    </submittedName>
</protein>
<keyword evidence="1" id="KW-0732">Signal</keyword>
<dbReference type="SUPFAM" id="SSF51556">
    <property type="entry name" value="Metallo-dependent hydrolases"/>
    <property type="match status" value="1"/>
</dbReference>
<evidence type="ECO:0000256" key="1">
    <source>
        <dbReference type="SAM" id="SignalP"/>
    </source>
</evidence>
<organism evidence="2 3">
    <name type="scientific">Spirosoma aureum</name>
    <dbReference type="NCBI Taxonomy" id="2692134"/>
    <lineage>
        <taxon>Bacteria</taxon>
        <taxon>Pseudomonadati</taxon>
        <taxon>Bacteroidota</taxon>
        <taxon>Cytophagia</taxon>
        <taxon>Cytophagales</taxon>
        <taxon>Cytophagaceae</taxon>
        <taxon>Spirosoma</taxon>
    </lineage>
</organism>
<keyword evidence="3" id="KW-1185">Reference proteome</keyword>
<gene>
    <name evidence="2" type="ORF">G8759_26830</name>
</gene>
<name>A0A6G9AU27_9BACT</name>
<evidence type="ECO:0000313" key="2">
    <source>
        <dbReference type="EMBL" id="QIP15992.1"/>
    </source>
</evidence>
<dbReference type="Pfam" id="PF01244">
    <property type="entry name" value="Peptidase_M19"/>
    <property type="match status" value="1"/>
</dbReference>